<dbReference type="Proteomes" id="UP001145069">
    <property type="component" value="Unassembled WGS sequence"/>
</dbReference>
<comment type="similarity">
    <text evidence="1">Belongs to the arsA ATPase family.</text>
</comment>
<dbReference type="InterPro" id="IPR027417">
    <property type="entry name" value="P-loop_NTPase"/>
</dbReference>
<dbReference type="InterPro" id="IPR025723">
    <property type="entry name" value="ArsA/GET3_ATPase-like"/>
</dbReference>
<sequence length="313" mass="35435">MIINQPIIFVGGKGGVGKSTTAAGLAQQSALMGNKTLLVSTDPAHNLGDIFNRQLGGEPINVANNLAVVEIDSQKETESYIKQVKQNLDGMVKANFVHEVHRQLDLAKVSPGAEEAALFDKIVSIILEERQLYDRIIFDTAPTGHTIRLLTLPEMMGIWIEGMLEKRRKTNRKYTELLNDGEAIDDPIYEILLLRKHRFKQVRKILLDPKLTSFVFVLNPERLPILETKKAVKMLEEHQLRVSTIVINKVLPADTNSSFLLARKDMERQYLREIDAVFAGKKLINIPLLASDIRNDKDLEKFSNYFYKGEEIT</sequence>
<proteinExistence type="inferred from homology"/>
<dbReference type="InterPro" id="IPR016300">
    <property type="entry name" value="ATPase_ArsA/GET3"/>
</dbReference>
<accession>A0A9X3WBI4</accession>
<dbReference type="AlphaFoldDB" id="A0A9X3WBI4"/>
<dbReference type="CDD" id="cd02035">
    <property type="entry name" value="ArsA"/>
    <property type="match status" value="1"/>
</dbReference>
<protein>
    <submittedName>
        <fullName evidence="3">ArsA family ATPase</fullName>
    </submittedName>
</protein>
<evidence type="ECO:0000256" key="1">
    <source>
        <dbReference type="ARBA" id="ARBA00011040"/>
    </source>
</evidence>
<dbReference type="GO" id="GO:0016887">
    <property type="term" value="F:ATP hydrolysis activity"/>
    <property type="evidence" value="ECO:0007669"/>
    <property type="project" value="InterPro"/>
</dbReference>
<dbReference type="EMBL" id="JAMQKC010000003">
    <property type="protein sequence ID" value="MDC3416567.1"/>
    <property type="molecule type" value="Genomic_DNA"/>
</dbReference>
<gene>
    <name evidence="3" type="ORF">NC799_06510</name>
</gene>
<reference evidence="3" key="1">
    <citation type="submission" date="2022-06" db="EMBL/GenBank/DDBJ databases">
        <title>Aquibacillus sp. a new bacterium isolated from soil saline samples.</title>
        <authorList>
            <person name="Galisteo C."/>
            <person name="De La Haba R."/>
            <person name="Sanchez-Porro C."/>
            <person name="Ventosa A."/>
        </authorList>
    </citation>
    <scope>NUCLEOTIDE SEQUENCE</scope>
    <source>
        <strain evidence="3">3ASR75-54</strain>
    </source>
</reference>
<feature type="domain" description="ArsA/GET3 Anion-transporting ATPase-like" evidence="2">
    <location>
        <begin position="7"/>
        <end position="307"/>
    </location>
</feature>
<dbReference type="PANTHER" id="PTHR10803">
    <property type="entry name" value="ARSENICAL PUMP-DRIVING ATPASE ARSENITE-TRANSLOCATING ATPASE"/>
    <property type="match status" value="1"/>
</dbReference>
<evidence type="ECO:0000313" key="4">
    <source>
        <dbReference type="Proteomes" id="UP001145069"/>
    </source>
</evidence>
<evidence type="ECO:0000259" key="2">
    <source>
        <dbReference type="Pfam" id="PF02374"/>
    </source>
</evidence>
<keyword evidence="4" id="KW-1185">Reference proteome</keyword>
<dbReference type="RefSeq" id="WP_272445569.1">
    <property type="nucleotide sequence ID" value="NZ_JAMQKC010000003.1"/>
</dbReference>
<dbReference type="GO" id="GO:0005524">
    <property type="term" value="F:ATP binding"/>
    <property type="evidence" value="ECO:0007669"/>
    <property type="project" value="InterPro"/>
</dbReference>
<dbReference type="PANTHER" id="PTHR10803:SF3">
    <property type="entry name" value="ATPASE GET3"/>
    <property type="match status" value="1"/>
</dbReference>
<comment type="caution">
    <text evidence="3">The sequence shown here is derived from an EMBL/GenBank/DDBJ whole genome shotgun (WGS) entry which is preliminary data.</text>
</comment>
<organism evidence="3 4">
    <name type="scientific">Aquibacillus salsiterrae</name>
    <dbReference type="NCBI Taxonomy" id="2950439"/>
    <lineage>
        <taxon>Bacteria</taxon>
        <taxon>Bacillati</taxon>
        <taxon>Bacillota</taxon>
        <taxon>Bacilli</taxon>
        <taxon>Bacillales</taxon>
        <taxon>Bacillaceae</taxon>
        <taxon>Aquibacillus</taxon>
    </lineage>
</organism>
<dbReference type="SUPFAM" id="SSF52540">
    <property type="entry name" value="P-loop containing nucleoside triphosphate hydrolases"/>
    <property type="match status" value="1"/>
</dbReference>
<evidence type="ECO:0000313" key="3">
    <source>
        <dbReference type="EMBL" id="MDC3416567.1"/>
    </source>
</evidence>
<name>A0A9X3WBI4_9BACI</name>
<dbReference type="Pfam" id="PF02374">
    <property type="entry name" value="ArsA_ATPase"/>
    <property type="match status" value="1"/>
</dbReference>
<dbReference type="Gene3D" id="3.40.50.300">
    <property type="entry name" value="P-loop containing nucleotide triphosphate hydrolases"/>
    <property type="match status" value="1"/>
</dbReference>
<dbReference type="NCBIfam" id="TIGR00345">
    <property type="entry name" value="GET3_arsA_TRC40"/>
    <property type="match status" value="1"/>
</dbReference>